<keyword evidence="6" id="KW-0808">Transferase</keyword>
<comment type="subcellular location">
    <subcellularLocation>
        <location evidence="1">Endomembrane system</location>
        <topology evidence="1">Multi-pass membrane protein</topology>
    </subcellularLocation>
</comment>
<dbReference type="PANTHER" id="PTHR12714">
    <property type="entry name" value="PROTEIN-S ISOPRENYLCYSTEINE O-METHYLTRANSFERASE"/>
    <property type="match status" value="1"/>
</dbReference>
<dbReference type="Pfam" id="PF04191">
    <property type="entry name" value="PEMT"/>
    <property type="match status" value="1"/>
</dbReference>
<dbReference type="InterPro" id="IPR007318">
    <property type="entry name" value="Phopholipid_MeTrfase"/>
</dbReference>
<dbReference type="Proteomes" id="UP000242861">
    <property type="component" value="Unassembled WGS sequence"/>
</dbReference>
<evidence type="ECO:0000313" key="6">
    <source>
        <dbReference type="EMBL" id="PKF72051.1"/>
    </source>
</evidence>
<dbReference type="AlphaFoldDB" id="A0A2I0CSC8"/>
<dbReference type="GO" id="GO:0032259">
    <property type="term" value="P:methylation"/>
    <property type="evidence" value="ECO:0007669"/>
    <property type="project" value="UniProtKB-KW"/>
</dbReference>
<dbReference type="Gene3D" id="1.20.120.1630">
    <property type="match status" value="1"/>
</dbReference>
<comment type="caution">
    <text evidence="6">The sequence shown here is derived from an EMBL/GenBank/DDBJ whole genome shotgun (WGS) entry which is preliminary data.</text>
</comment>
<feature type="transmembrane region" description="Helical" evidence="5">
    <location>
        <begin position="87"/>
        <end position="107"/>
    </location>
</feature>
<proteinExistence type="predicted"/>
<evidence type="ECO:0000256" key="2">
    <source>
        <dbReference type="ARBA" id="ARBA00022692"/>
    </source>
</evidence>
<keyword evidence="2 5" id="KW-0812">Transmembrane</keyword>
<reference evidence="7" key="1">
    <citation type="submission" date="2017-12" db="EMBL/GenBank/DDBJ databases">
        <authorList>
            <person name="Yu X.-Y."/>
        </authorList>
    </citation>
    <scope>NUCLEOTIDE SEQUENCE [LARGE SCALE GENOMIC DNA]</scope>
    <source>
        <strain evidence="7">ZYSR67-Z</strain>
    </source>
</reference>
<keyword evidence="4 5" id="KW-0472">Membrane</keyword>
<keyword evidence="3 5" id="KW-1133">Transmembrane helix</keyword>
<organism evidence="6 7">
    <name type="scientific">Pseudomonas fluvialis</name>
    <dbReference type="NCBI Taxonomy" id="1793966"/>
    <lineage>
        <taxon>Bacteria</taxon>
        <taxon>Pseudomonadati</taxon>
        <taxon>Pseudomonadota</taxon>
        <taxon>Gammaproteobacteria</taxon>
        <taxon>Pseudomonadales</taxon>
        <taxon>Pseudomonadaceae</taxon>
        <taxon>Pseudomonas</taxon>
    </lineage>
</organism>
<dbReference type="GO" id="GO:0008168">
    <property type="term" value="F:methyltransferase activity"/>
    <property type="evidence" value="ECO:0007669"/>
    <property type="project" value="UniProtKB-KW"/>
</dbReference>
<sequence>MRLPPPLLMVLVGLLMALLAAFSPSLAWPLTLRVALGVLLALLGLALALAGLLHFRRARTTFDPLHPERASRLVSWGIYRFTRNPMYLGMLCLLFGWALYLAAPLAWPGPLVFVWLMNRWQIAAEERALQQLFGEDFLRYQARVRRWL</sequence>
<dbReference type="EMBL" id="PIYS01000005">
    <property type="protein sequence ID" value="PKF72051.1"/>
    <property type="molecule type" value="Genomic_DNA"/>
</dbReference>
<keyword evidence="6" id="KW-0489">Methyltransferase</keyword>
<evidence type="ECO:0000256" key="1">
    <source>
        <dbReference type="ARBA" id="ARBA00004127"/>
    </source>
</evidence>
<gene>
    <name evidence="6" type="ORF">CW360_04420</name>
</gene>
<dbReference type="GO" id="GO:0012505">
    <property type="term" value="C:endomembrane system"/>
    <property type="evidence" value="ECO:0007669"/>
    <property type="project" value="UniProtKB-SubCell"/>
</dbReference>
<evidence type="ECO:0000256" key="3">
    <source>
        <dbReference type="ARBA" id="ARBA00022989"/>
    </source>
</evidence>
<evidence type="ECO:0000313" key="7">
    <source>
        <dbReference type="Proteomes" id="UP000242861"/>
    </source>
</evidence>
<evidence type="ECO:0000256" key="4">
    <source>
        <dbReference type="ARBA" id="ARBA00023136"/>
    </source>
</evidence>
<feature type="transmembrane region" description="Helical" evidence="5">
    <location>
        <begin position="37"/>
        <end position="55"/>
    </location>
</feature>
<evidence type="ECO:0000256" key="5">
    <source>
        <dbReference type="SAM" id="Phobius"/>
    </source>
</evidence>
<dbReference type="PANTHER" id="PTHR12714:SF24">
    <property type="entry name" value="SLR1182 PROTEIN"/>
    <property type="match status" value="1"/>
</dbReference>
<accession>A0A2I0CSC8</accession>
<name>A0A2I0CSC8_9PSED</name>
<protein>
    <submittedName>
        <fullName evidence="6">Protein-S-isoprenylcysteine methyltransferase</fullName>
    </submittedName>
</protein>
<dbReference type="RefSeq" id="WP_101192868.1">
    <property type="nucleotide sequence ID" value="NZ_JBICLX010000007.1"/>
</dbReference>